<evidence type="ECO:0000256" key="1">
    <source>
        <dbReference type="SAM" id="MobiDB-lite"/>
    </source>
</evidence>
<dbReference type="RefSeq" id="WP_338436655.1">
    <property type="nucleotide sequence ID" value="NZ_JAUYVH010000005.1"/>
</dbReference>
<reference evidence="2 3" key="1">
    <citation type="submission" date="2023-08" db="EMBL/GenBank/DDBJ databases">
        <title>Oxalobacteraceae gen .nov., isolated from river sludge outside the plant.</title>
        <authorList>
            <person name="Zhao S.Y."/>
        </authorList>
    </citation>
    <scope>NUCLEOTIDE SEQUENCE [LARGE SCALE GENOMIC DNA]</scope>
    <source>
        <strain evidence="2 3">R-40</strain>
    </source>
</reference>
<organism evidence="2 3">
    <name type="scientific">Keguizhuia sedimenti</name>
    <dbReference type="NCBI Taxonomy" id="3064264"/>
    <lineage>
        <taxon>Bacteria</taxon>
        <taxon>Pseudomonadati</taxon>
        <taxon>Pseudomonadota</taxon>
        <taxon>Betaproteobacteria</taxon>
        <taxon>Burkholderiales</taxon>
        <taxon>Oxalobacteraceae</taxon>
        <taxon>Keguizhuia</taxon>
    </lineage>
</organism>
<accession>A0ABU1BNY0</accession>
<sequence length="90" mass="9832">MGTLHSRIIAEHLSTLASLLESEAIRVNALGLKGSKSIAREAMDVRRMANQLWEADIDIDLERNSEHIASGRQAMSELPAASQTGMRICS</sequence>
<dbReference type="Proteomes" id="UP001225596">
    <property type="component" value="Unassembled WGS sequence"/>
</dbReference>
<proteinExistence type="predicted"/>
<name>A0ABU1BNY0_9BURK</name>
<evidence type="ECO:0000313" key="3">
    <source>
        <dbReference type="Proteomes" id="UP001225596"/>
    </source>
</evidence>
<gene>
    <name evidence="2" type="ORF">Q8A64_09885</name>
</gene>
<evidence type="ECO:0000313" key="2">
    <source>
        <dbReference type="EMBL" id="MDQ9170717.1"/>
    </source>
</evidence>
<dbReference type="EMBL" id="JAUYVH010000005">
    <property type="protein sequence ID" value="MDQ9170717.1"/>
    <property type="molecule type" value="Genomic_DNA"/>
</dbReference>
<protein>
    <submittedName>
        <fullName evidence="2">Uncharacterized protein</fullName>
    </submittedName>
</protein>
<feature type="region of interest" description="Disordered" evidence="1">
    <location>
        <begin position="71"/>
        <end position="90"/>
    </location>
</feature>
<comment type="caution">
    <text evidence="2">The sequence shown here is derived from an EMBL/GenBank/DDBJ whole genome shotgun (WGS) entry which is preliminary data.</text>
</comment>
<keyword evidence="3" id="KW-1185">Reference proteome</keyword>
<feature type="compositionally biased region" description="Polar residues" evidence="1">
    <location>
        <begin position="81"/>
        <end position="90"/>
    </location>
</feature>